<accession>A0AAW2S0C8</accession>
<evidence type="ECO:0000256" key="3">
    <source>
        <dbReference type="RuleBase" id="RU003718"/>
    </source>
</evidence>
<comment type="similarity">
    <text evidence="1 3">Belongs to the UDP-glycosyltransferase family.</text>
</comment>
<dbReference type="InterPro" id="IPR035595">
    <property type="entry name" value="UDP_glycos_trans_CS"/>
</dbReference>
<comment type="caution">
    <text evidence="5">The sequence shown here is derived from an EMBL/GenBank/DDBJ whole genome shotgun (WGS) entry which is preliminary data.</text>
</comment>
<dbReference type="EMBL" id="JACGWJ010000012">
    <property type="protein sequence ID" value="KAL0385053.1"/>
    <property type="molecule type" value="Genomic_DNA"/>
</dbReference>
<organism evidence="5">
    <name type="scientific">Sesamum radiatum</name>
    <name type="common">Black benniseed</name>
    <dbReference type="NCBI Taxonomy" id="300843"/>
    <lineage>
        <taxon>Eukaryota</taxon>
        <taxon>Viridiplantae</taxon>
        <taxon>Streptophyta</taxon>
        <taxon>Embryophyta</taxon>
        <taxon>Tracheophyta</taxon>
        <taxon>Spermatophyta</taxon>
        <taxon>Magnoliopsida</taxon>
        <taxon>eudicotyledons</taxon>
        <taxon>Gunneridae</taxon>
        <taxon>Pentapetalae</taxon>
        <taxon>asterids</taxon>
        <taxon>lamiids</taxon>
        <taxon>Lamiales</taxon>
        <taxon>Pedaliaceae</taxon>
        <taxon>Sesamum</taxon>
    </lineage>
</organism>
<dbReference type="Gene3D" id="3.40.50.2000">
    <property type="entry name" value="Glycogen Phosphorylase B"/>
    <property type="match status" value="2"/>
</dbReference>
<dbReference type="GO" id="GO:0035251">
    <property type="term" value="F:UDP-glucosyltransferase activity"/>
    <property type="evidence" value="ECO:0007669"/>
    <property type="project" value="TreeGrafter"/>
</dbReference>
<reference evidence="5" key="1">
    <citation type="submission" date="2020-06" db="EMBL/GenBank/DDBJ databases">
        <authorList>
            <person name="Li T."/>
            <person name="Hu X."/>
            <person name="Zhang T."/>
            <person name="Song X."/>
            <person name="Zhang H."/>
            <person name="Dai N."/>
            <person name="Sheng W."/>
            <person name="Hou X."/>
            <person name="Wei L."/>
        </authorList>
    </citation>
    <scope>NUCLEOTIDE SEQUENCE</scope>
    <source>
        <strain evidence="5">G02</strain>
        <tissue evidence="5">Leaf</tissue>
    </source>
</reference>
<dbReference type="PROSITE" id="PS00375">
    <property type="entry name" value="UDPGT"/>
    <property type="match status" value="1"/>
</dbReference>
<sequence length="465" mass="51688">MGSLSALHFVIFPFMSQGHTIPLLSLSRLLRRRSAVVTIFTTSKNSPRIRASLQDVDVSILELPFPGNIDGVPPGVENTDKLPSMACFLPFAKSTKLMQKSFEQALETLRPPVSCIISDGFLWWTQKSAVKMGIPRLVFIGMGNYSCTMYQILGRDRPQAGTHSPDEPFSIPDFPTVKLTRNDFDPPFNDLEPSGPYVEFMTEQVMANSMSHGVLVDSFYELESRYVDYWNKKIGPKAFNIGPLCMAAAPSSPPEALEKPSYMQWLDERLAKGEPVLYVAFGSQAEVAEEQLQEIAKGLEQSHVSFLWVLKSRPAVECLQKFEEKVKNRGMVVKEWVDQRGILRHGGVKGFLSHCGWNSVMESISAGVPLLALPLMAEQHMNARFMVEEIGVGLRIMPRGGTVRGFVEAEEVERVVREVMEGEKGAEVRRKAVEYGGAARAAMAEGGSSWRTLDLVVADVRDIVN</sequence>
<evidence type="ECO:0000256" key="2">
    <source>
        <dbReference type="ARBA" id="ARBA00022679"/>
    </source>
</evidence>
<evidence type="ECO:0000256" key="4">
    <source>
        <dbReference type="RuleBase" id="RU362057"/>
    </source>
</evidence>
<dbReference type="PANTHER" id="PTHR48047">
    <property type="entry name" value="GLYCOSYLTRANSFERASE"/>
    <property type="match status" value="1"/>
</dbReference>
<dbReference type="PANTHER" id="PTHR48047:SF227">
    <property type="entry name" value="GLYCOSYLTRANSFERASE"/>
    <property type="match status" value="1"/>
</dbReference>
<dbReference type="FunFam" id="3.40.50.2000:FF:000107">
    <property type="entry name" value="Glycosyltransferase"/>
    <property type="match status" value="1"/>
</dbReference>
<evidence type="ECO:0000256" key="1">
    <source>
        <dbReference type="ARBA" id="ARBA00009995"/>
    </source>
</evidence>
<keyword evidence="3" id="KW-0328">Glycosyltransferase</keyword>
<dbReference type="EC" id="2.4.1.-" evidence="4"/>
<protein>
    <recommendedName>
        <fullName evidence="4">Glycosyltransferase</fullName>
        <ecNumber evidence="4">2.4.1.-</ecNumber>
    </recommendedName>
</protein>
<dbReference type="SUPFAM" id="SSF53756">
    <property type="entry name" value="UDP-Glycosyltransferase/glycogen phosphorylase"/>
    <property type="match status" value="1"/>
</dbReference>
<dbReference type="CDD" id="cd03784">
    <property type="entry name" value="GT1_Gtf-like"/>
    <property type="match status" value="1"/>
</dbReference>
<evidence type="ECO:0000313" key="5">
    <source>
        <dbReference type="EMBL" id="KAL0385053.1"/>
    </source>
</evidence>
<dbReference type="AlphaFoldDB" id="A0AAW2S0C8"/>
<dbReference type="Pfam" id="PF00201">
    <property type="entry name" value="UDPGT"/>
    <property type="match status" value="1"/>
</dbReference>
<name>A0AAW2S0C8_SESRA</name>
<gene>
    <name evidence="5" type="ORF">Sradi_2899600</name>
</gene>
<reference evidence="5" key="2">
    <citation type="journal article" date="2024" name="Plant">
        <title>Genomic evolution and insights into agronomic trait innovations of Sesamum species.</title>
        <authorList>
            <person name="Miao H."/>
            <person name="Wang L."/>
            <person name="Qu L."/>
            <person name="Liu H."/>
            <person name="Sun Y."/>
            <person name="Le M."/>
            <person name="Wang Q."/>
            <person name="Wei S."/>
            <person name="Zheng Y."/>
            <person name="Lin W."/>
            <person name="Duan Y."/>
            <person name="Cao H."/>
            <person name="Xiong S."/>
            <person name="Wang X."/>
            <person name="Wei L."/>
            <person name="Li C."/>
            <person name="Ma Q."/>
            <person name="Ju M."/>
            <person name="Zhao R."/>
            <person name="Li G."/>
            <person name="Mu C."/>
            <person name="Tian Q."/>
            <person name="Mei H."/>
            <person name="Zhang T."/>
            <person name="Gao T."/>
            <person name="Zhang H."/>
        </authorList>
    </citation>
    <scope>NUCLEOTIDE SEQUENCE</scope>
    <source>
        <strain evidence="5">G02</strain>
    </source>
</reference>
<keyword evidence="2 3" id="KW-0808">Transferase</keyword>
<proteinExistence type="inferred from homology"/>
<dbReference type="InterPro" id="IPR002213">
    <property type="entry name" value="UDP_glucos_trans"/>
</dbReference>